<dbReference type="EMBL" id="CP036434">
    <property type="protein sequence ID" value="QDV08318.1"/>
    <property type="molecule type" value="Genomic_DNA"/>
</dbReference>
<evidence type="ECO:0000313" key="3">
    <source>
        <dbReference type="Proteomes" id="UP000320390"/>
    </source>
</evidence>
<evidence type="ECO:0000256" key="1">
    <source>
        <dbReference type="SAM" id="MobiDB-lite"/>
    </source>
</evidence>
<sequence>MRTPDRPYLVIDDFLDEEAWTDVWSMLQFADFAPVSRTKGAWKLDEGMPLGSQEIITLPRSAELRHDPERPDVFPSEPALDHVLAALLAGSAEFAAFVGETWAHVTARAYVYPRGSALSVASGWEELMIVDEVLWEESPLLLTRFPRSDSANHDLSRDSASRRTRKTRPAIPSTIGKDVRSPTRTRTLRVGIVDVMMKLVAFRSLEPLPRCLPLLSVQCFAIPPEIPIRRASARRW</sequence>
<dbReference type="AlphaFoldDB" id="A0A518EW68"/>
<proteinExistence type="predicted"/>
<evidence type="ECO:0000313" key="2">
    <source>
        <dbReference type="EMBL" id="QDV08318.1"/>
    </source>
</evidence>
<gene>
    <name evidence="2" type="ORF">Poly30_38550</name>
</gene>
<dbReference type="RefSeq" id="WP_145200756.1">
    <property type="nucleotide sequence ID" value="NZ_CP036434.1"/>
</dbReference>
<dbReference type="OrthoDB" id="9783171at2"/>
<dbReference type="Proteomes" id="UP000320390">
    <property type="component" value="Chromosome"/>
</dbReference>
<feature type="compositionally biased region" description="Basic and acidic residues" evidence="1">
    <location>
        <begin position="149"/>
        <end position="161"/>
    </location>
</feature>
<keyword evidence="3" id="KW-1185">Reference proteome</keyword>
<reference evidence="2 3" key="1">
    <citation type="submission" date="2019-02" db="EMBL/GenBank/DDBJ databases">
        <title>Deep-cultivation of Planctomycetes and their phenomic and genomic characterization uncovers novel biology.</title>
        <authorList>
            <person name="Wiegand S."/>
            <person name="Jogler M."/>
            <person name="Boedeker C."/>
            <person name="Pinto D."/>
            <person name="Vollmers J."/>
            <person name="Rivas-Marin E."/>
            <person name="Kohn T."/>
            <person name="Peeters S.H."/>
            <person name="Heuer A."/>
            <person name="Rast P."/>
            <person name="Oberbeckmann S."/>
            <person name="Bunk B."/>
            <person name="Jeske O."/>
            <person name="Meyerdierks A."/>
            <person name="Storesund J.E."/>
            <person name="Kallscheuer N."/>
            <person name="Luecker S."/>
            <person name="Lage O.M."/>
            <person name="Pohl T."/>
            <person name="Merkel B.J."/>
            <person name="Hornburger P."/>
            <person name="Mueller R.-W."/>
            <person name="Bruemmer F."/>
            <person name="Labrenz M."/>
            <person name="Spormann A.M."/>
            <person name="Op den Camp H."/>
            <person name="Overmann J."/>
            <person name="Amann R."/>
            <person name="Jetten M.S.M."/>
            <person name="Mascher T."/>
            <person name="Medema M.H."/>
            <person name="Devos D.P."/>
            <person name="Kaster A.-K."/>
            <person name="Ovreas L."/>
            <person name="Rohde M."/>
            <person name="Galperin M.Y."/>
            <person name="Jogler C."/>
        </authorList>
    </citation>
    <scope>NUCLEOTIDE SEQUENCE [LARGE SCALE GENOMIC DNA]</scope>
    <source>
        <strain evidence="2 3">Poly30</strain>
    </source>
</reference>
<feature type="region of interest" description="Disordered" evidence="1">
    <location>
        <begin position="149"/>
        <end position="179"/>
    </location>
</feature>
<protein>
    <submittedName>
        <fullName evidence="2">Uncharacterized protein</fullName>
    </submittedName>
</protein>
<name>A0A518EW68_9BACT</name>
<organism evidence="2 3">
    <name type="scientific">Saltatorellus ferox</name>
    <dbReference type="NCBI Taxonomy" id="2528018"/>
    <lineage>
        <taxon>Bacteria</taxon>
        <taxon>Pseudomonadati</taxon>
        <taxon>Planctomycetota</taxon>
        <taxon>Planctomycetia</taxon>
        <taxon>Planctomycetia incertae sedis</taxon>
        <taxon>Saltatorellus</taxon>
    </lineage>
</organism>
<accession>A0A518EW68</accession>